<dbReference type="PANTHER" id="PTHR44591:SF25">
    <property type="entry name" value="CHEMOTAXIS TWO-COMPONENT RESPONSE REGULATOR"/>
    <property type="match status" value="1"/>
</dbReference>
<dbReference type="Proteomes" id="UP000673383">
    <property type="component" value="Unassembled WGS sequence"/>
</dbReference>
<evidence type="ECO:0000313" key="6">
    <source>
        <dbReference type="Proteomes" id="UP000673383"/>
    </source>
</evidence>
<reference evidence="4" key="1">
    <citation type="submission" date="2021-02" db="EMBL/GenBank/DDBJ databases">
        <title>Genomic Encyclopedia of Type Strains, Phase IV (KMG-V): Genome sequencing to study the core and pangenomes of soil and plant-associated prokaryotes.</title>
        <authorList>
            <person name="Whitman W."/>
        </authorList>
    </citation>
    <scope>NUCLEOTIDE SEQUENCE</scope>
    <source>
        <strain evidence="4">USDA 406</strain>
    </source>
</reference>
<dbReference type="PROSITE" id="PS50110">
    <property type="entry name" value="RESPONSE_REGULATORY"/>
    <property type="match status" value="1"/>
</dbReference>
<evidence type="ECO:0000313" key="4">
    <source>
        <dbReference type="EMBL" id="MBP1292673.1"/>
    </source>
</evidence>
<dbReference type="GeneID" id="92950347"/>
<name>A0A4Y3ZWI7_BRAEL</name>
<dbReference type="InterPro" id="IPR011006">
    <property type="entry name" value="CheY-like_superfamily"/>
</dbReference>
<proteinExistence type="predicted"/>
<dbReference type="InterPro" id="IPR001789">
    <property type="entry name" value="Sig_transdc_resp-reg_receiver"/>
</dbReference>
<dbReference type="RefSeq" id="WP_210291220.1">
    <property type="nucleotide sequence ID" value="NZ_BJNL01000098.1"/>
</dbReference>
<dbReference type="Pfam" id="PF00072">
    <property type="entry name" value="Response_reg"/>
    <property type="match status" value="1"/>
</dbReference>
<evidence type="ECO:0000313" key="5">
    <source>
        <dbReference type="EMBL" id="MEY9321897.1"/>
    </source>
</evidence>
<evidence type="ECO:0000259" key="3">
    <source>
        <dbReference type="PROSITE" id="PS50110"/>
    </source>
</evidence>
<comment type="caution">
    <text evidence="4">The sequence shown here is derived from an EMBL/GenBank/DDBJ whole genome shotgun (WGS) entry which is preliminary data.</text>
</comment>
<protein>
    <submittedName>
        <fullName evidence="4">FixJ family two-component response regulator</fullName>
    </submittedName>
</protein>
<gene>
    <name evidence="5" type="ORF">ABIF29_008696</name>
    <name evidence="4" type="ORF">JOH49_002426</name>
</gene>
<dbReference type="SUPFAM" id="SSF52172">
    <property type="entry name" value="CheY-like"/>
    <property type="match status" value="1"/>
</dbReference>
<dbReference type="EMBL" id="JBGBZA010000002">
    <property type="protein sequence ID" value="MEY9321897.1"/>
    <property type="molecule type" value="Genomic_DNA"/>
</dbReference>
<dbReference type="InterPro" id="IPR050595">
    <property type="entry name" value="Bact_response_regulator"/>
</dbReference>
<accession>A0A4Y3ZWI7</accession>
<reference evidence="5 7" key="2">
    <citation type="submission" date="2024-07" db="EMBL/GenBank/DDBJ databases">
        <title>Genomic Encyclopedia of Type Strains, Phase V (KMG-V): Genome sequencing to study the core and pangenomes of soil and plant-associated prokaryotes.</title>
        <authorList>
            <person name="Whitman W."/>
        </authorList>
    </citation>
    <scope>NUCLEOTIDE SEQUENCE [LARGE SCALE GENOMIC DNA]</scope>
    <source>
        <strain evidence="5 7">USDA 415</strain>
    </source>
</reference>
<dbReference type="SMART" id="SM00448">
    <property type="entry name" value="REC"/>
    <property type="match status" value="1"/>
</dbReference>
<feature type="modified residue" description="4-aspartylphosphate" evidence="2">
    <location>
        <position position="55"/>
    </location>
</feature>
<evidence type="ECO:0000256" key="1">
    <source>
        <dbReference type="ARBA" id="ARBA00022553"/>
    </source>
</evidence>
<keyword evidence="1 2" id="KW-0597">Phosphoprotein</keyword>
<dbReference type="AlphaFoldDB" id="A0A4Y3ZWI7"/>
<organism evidence="4 6">
    <name type="scientific">Bradyrhizobium elkanii</name>
    <dbReference type="NCBI Taxonomy" id="29448"/>
    <lineage>
        <taxon>Bacteria</taxon>
        <taxon>Pseudomonadati</taxon>
        <taxon>Pseudomonadota</taxon>
        <taxon>Alphaproteobacteria</taxon>
        <taxon>Hyphomicrobiales</taxon>
        <taxon>Nitrobacteraceae</taxon>
        <taxon>Bradyrhizobium</taxon>
    </lineage>
</organism>
<dbReference type="GO" id="GO:0000160">
    <property type="term" value="P:phosphorelay signal transduction system"/>
    <property type="evidence" value="ECO:0007669"/>
    <property type="project" value="InterPro"/>
</dbReference>
<evidence type="ECO:0000313" key="7">
    <source>
        <dbReference type="Proteomes" id="UP001565471"/>
    </source>
</evidence>
<evidence type="ECO:0000256" key="2">
    <source>
        <dbReference type="PROSITE-ProRule" id="PRU00169"/>
    </source>
</evidence>
<dbReference type="Gene3D" id="3.40.50.2300">
    <property type="match status" value="1"/>
</dbReference>
<dbReference type="PANTHER" id="PTHR44591">
    <property type="entry name" value="STRESS RESPONSE REGULATOR PROTEIN 1"/>
    <property type="match status" value="1"/>
</dbReference>
<sequence length="129" mass="13896">MSNTPVISIIDDDLSVRTATDNLVRSLGYAVETFASAEEFLHSPRLNDTSCVIADVRMPAMSGLDLQSHLIASGRRFPFIFVTAFSVESDRVRALKAGAICFLIKPCDGDVLIKCLDAALAQHRTAPGA</sequence>
<dbReference type="Proteomes" id="UP001565471">
    <property type="component" value="Unassembled WGS sequence"/>
</dbReference>
<dbReference type="EMBL" id="JAFICZ010000001">
    <property type="protein sequence ID" value="MBP1292673.1"/>
    <property type="molecule type" value="Genomic_DNA"/>
</dbReference>
<feature type="domain" description="Response regulatory" evidence="3">
    <location>
        <begin position="6"/>
        <end position="120"/>
    </location>
</feature>
<keyword evidence="7" id="KW-1185">Reference proteome</keyword>